<dbReference type="GO" id="GO:0004527">
    <property type="term" value="F:exonuclease activity"/>
    <property type="evidence" value="ECO:0007669"/>
    <property type="project" value="UniProtKB-KW"/>
</dbReference>
<dbReference type="RefSeq" id="WP_111872154.1">
    <property type="nucleotide sequence ID" value="NZ_QLYX01000025.1"/>
</dbReference>
<keyword evidence="2" id="KW-0540">Nuclease</keyword>
<evidence type="ECO:0000256" key="15">
    <source>
        <dbReference type="PROSITE-ProRule" id="PRU00560"/>
    </source>
</evidence>
<comment type="similarity">
    <text evidence="1">Belongs to the helicase family. UvrD subfamily.</text>
</comment>
<keyword evidence="6 15" id="KW-0347">Helicase</keyword>
<evidence type="ECO:0000313" key="18">
    <source>
        <dbReference type="EMBL" id="RAY10744.1"/>
    </source>
</evidence>
<keyword evidence="10" id="KW-0234">DNA repair</keyword>
<evidence type="ECO:0000259" key="17">
    <source>
        <dbReference type="PROSITE" id="PS51217"/>
    </source>
</evidence>
<dbReference type="PANTHER" id="PTHR11070:SF2">
    <property type="entry name" value="ATP-DEPENDENT DNA HELICASE SRS2"/>
    <property type="match status" value="1"/>
</dbReference>
<dbReference type="PROSITE" id="PS51198">
    <property type="entry name" value="UVRD_HELICASE_ATP_BIND"/>
    <property type="match status" value="1"/>
</dbReference>
<evidence type="ECO:0000256" key="8">
    <source>
        <dbReference type="ARBA" id="ARBA00022840"/>
    </source>
</evidence>
<evidence type="ECO:0000256" key="1">
    <source>
        <dbReference type="ARBA" id="ARBA00009922"/>
    </source>
</evidence>
<dbReference type="Gene3D" id="1.10.10.160">
    <property type="match status" value="1"/>
</dbReference>
<organism evidence="18 19">
    <name type="scientific">Actinomadura craniellae</name>
    <dbReference type="NCBI Taxonomy" id="2231787"/>
    <lineage>
        <taxon>Bacteria</taxon>
        <taxon>Bacillati</taxon>
        <taxon>Actinomycetota</taxon>
        <taxon>Actinomycetes</taxon>
        <taxon>Streptosporangiales</taxon>
        <taxon>Thermomonosporaceae</taxon>
        <taxon>Actinomadura</taxon>
    </lineage>
</organism>
<dbReference type="InterPro" id="IPR038726">
    <property type="entry name" value="PDDEXK_AddAB-type"/>
</dbReference>
<dbReference type="GO" id="GO:0005524">
    <property type="term" value="F:ATP binding"/>
    <property type="evidence" value="ECO:0007669"/>
    <property type="project" value="UniProtKB-UniRule"/>
</dbReference>
<name>A0A365GVC0_9ACTN</name>
<comment type="caution">
    <text evidence="18">The sequence shown here is derived from an EMBL/GenBank/DDBJ whole genome shotgun (WGS) entry which is preliminary data.</text>
</comment>
<dbReference type="GO" id="GO:0043138">
    <property type="term" value="F:3'-5' DNA helicase activity"/>
    <property type="evidence" value="ECO:0007669"/>
    <property type="project" value="UniProtKB-EC"/>
</dbReference>
<dbReference type="Pfam" id="PF12705">
    <property type="entry name" value="PDDEXK_1"/>
    <property type="match status" value="1"/>
</dbReference>
<keyword evidence="11" id="KW-0413">Isomerase</keyword>
<dbReference type="InterPro" id="IPR011335">
    <property type="entry name" value="Restrct_endonuc-II-like"/>
</dbReference>
<evidence type="ECO:0000256" key="12">
    <source>
        <dbReference type="ARBA" id="ARBA00034617"/>
    </source>
</evidence>
<keyword evidence="19" id="KW-1185">Reference proteome</keyword>
<evidence type="ECO:0000256" key="7">
    <source>
        <dbReference type="ARBA" id="ARBA00022839"/>
    </source>
</evidence>
<evidence type="ECO:0000256" key="4">
    <source>
        <dbReference type="ARBA" id="ARBA00022763"/>
    </source>
</evidence>
<evidence type="ECO:0000256" key="9">
    <source>
        <dbReference type="ARBA" id="ARBA00023125"/>
    </source>
</evidence>
<dbReference type="OrthoDB" id="9810135at2"/>
<protein>
    <recommendedName>
        <fullName evidence="13">DNA 3'-5' helicase</fullName>
        <ecNumber evidence="13">5.6.2.4</ecNumber>
    </recommendedName>
</protein>
<evidence type="ECO:0000256" key="2">
    <source>
        <dbReference type="ARBA" id="ARBA00022722"/>
    </source>
</evidence>
<dbReference type="EC" id="5.6.2.4" evidence="13"/>
<evidence type="ECO:0000256" key="5">
    <source>
        <dbReference type="ARBA" id="ARBA00022801"/>
    </source>
</evidence>
<keyword evidence="5 15" id="KW-0378">Hydrolase</keyword>
<keyword evidence="8 15" id="KW-0067">ATP-binding</keyword>
<evidence type="ECO:0000256" key="13">
    <source>
        <dbReference type="ARBA" id="ARBA00034808"/>
    </source>
</evidence>
<reference evidence="18 19" key="1">
    <citation type="submission" date="2018-06" db="EMBL/GenBank/DDBJ databases">
        <title>Actinomadura craniellae sp. nov. isolated from marine sponge Craniella sp.</title>
        <authorList>
            <person name="Li L."/>
            <person name="Xu Q.H."/>
            <person name="Lin H.W."/>
            <person name="Lu Y.H."/>
        </authorList>
    </citation>
    <scope>NUCLEOTIDE SEQUENCE [LARGE SCALE GENOMIC DNA]</scope>
    <source>
        <strain evidence="18 19">LHW63021</strain>
    </source>
</reference>
<dbReference type="InterPro" id="IPR027417">
    <property type="entry name" value="P-loop_NTPase"/>
</dbReference>
<gene>
    <name evidence="18" type="ORF">DPM19_33645</name>
</gene>
<dbReference type="InterPro" id="IPR011604">
    <property type="entry name" value="PDDEXK-like_dom_sf"/>
</dbReference>
<dbReference type="InterPro" id="IPR014017">
    <property type="entry name" value="DNA_helicase_UvrD-like_C"/>
</dbReference>
<dbReference type="EMBL" id="QLYX01000025">
    <property type="protein sequence ID" value="RAY10744.1"/>
    <property type="molecule type" value="Genomic_DNA"/>
</dbReference>
<sequence length="1053" mass="116669">MAITAEVLDQLLSGLSDEARDIVTSDARRLLVIAGAGAGKTEAMARRIAWWHGRDGIPKEQIVAFTFTEQAAEEMKFRIRKYIQVVEEPGVDPSLGGMYVGTIHGFCLNTLRKTWPDEYHNDDVIDDVARYSLVQEGYNFLLGLKALENALKETSGRSYQSRGQTINHFLNAYDLLNEYDQLDVELSDEPRPQIGAEQEWCRQARLRTHVGDGPVAQAFATAAARYYAYLRCRHFLDFSTAQSELTRRLRSDESARSRLRSSITHLVVDEVQDINPVQDEIRRMLVDETDGWLTAVGDHRQAIYGWRGGRIDIMAGLSAELRRAEDGDVLELTANYRSTPRIIDVSNRWNTTINVPGEMPSPDMTHGRAQRIDADPCHVGILDFGGEERADEALWIAETVKGLVPNGESGAAHDTPDGERGITYADIAVLVRTTTDARTYMQALRNAGVPAVVKAGPDLFAQAEVLLFAAALSLSGGRDTFYGADWNPRSLPNRLDTVLGITDAGVQGTAQRAVRAAFAALSSEGLRVEPGAADRVIAAAEAMNARLNGNAVDPSVVRTVRTSELRRWLSGRDEVRRVFPQTMLQWLMAEGGVSAWDSPDNRAVTAMYHLGQLSSLITGIETPGWTRAKSYTHQITSLLLWATESARPQEAPLLATPDAVTVTTIHSVKGLQYAAVFVADVCSYRFPSSNAKKKPSLPFEGELAEVIAAENLADNANNDDERRLMYVALTRAERFLFVSASKPSKFFKELTSIIAGAGGTVQSSDESTALPGLRLLPSERSREDRLITSFSDLRYYLECPHDFYLRKVLGFTPTVDQAFGYGRGIHNLMRAVHSNPAFWAGLATDPPALKQAVQALIDRGLFYLRHTTGEPAANMHRRGVEIVTDYVRTYAKELETLSFEPEREFEVLVPGENVLIAGAIDVVRLDSPPRVTIIDFKSGERETDKHDALDEDEMRLQVSLYAVAARQELEYEPERGLVRYLGERDRSRKELAVPLDEETISDSIAAVSSLAGGIQRRQFRIGPRKPDKNGDHRCTTCDWSRICGLKNSTPLGE</sequence>
<evidence type="ECO:0000256" key="6">
    <source>
        <dbReference type="ARBA" id="ARBA00022806"/>
    </source>
</evidence>
<dbReference type="Gene3D" id="3.40.50.300">
    <property type="entry name" value="P-loop containing nucleotide triphosphate hydrolases"/>
    <property type="match status" value="3"/>
</dbReference>
<evidence type="ECO:0000256" key="10">
    <source>
        <dbReference type="ARBA" id="ARBA00023204"/>
    </source>
</evidence>
<dbReference type="GO" id="GO:0000725">
    <property type="term" value="P:recombinational repair"/>
    <property type="evidence" value="ECO:0007669"/>
    <property type="project" value="TreeGrafter"/>
</dbReference>
<dbReference type="Proteomes" id="UP000251891">
    <property type="component" value="Unassembled WGS sequence"/>
</dbReference>
<feature type="domain" description="UvrD-like helicase C-terminal" evidence="17">
    <location>
        <begin position="346"/>
        <end position="670"/>
    </location>
</feature>
<keyword evidence="9" id="KW-0238">DNA-binding</keyword>
<feature type="domain" description="UvrD-like helicase ATP-binding" evidence="16">
    <location>
        <begin position="13"/>
        <end position="339"/>
    </location>
</feature>
<comment type="catalytic activity">
    <reaction evidence="14">
        <text>ATP + H2O = ADP + phosphate + H(+)</text>
        <dbReference type="Rhea" id="RHEA:13065"/>
        <dbReference type="ChEBI" id="CHEBI:15377"/>
        <dbReference type="ChEBI" id="CHEBI:15378"/>
        <dbReference type="ChEBI" id="CHEBI:30616"/>
        <dbReference type="ChEBI" id="CHEBI:43474"/>
        <dbReference type="ChEBI" id="CHEBI:456216"/>
        <dbReference type="EC" id="5.6.2.4"/>
    </reaction>
</comment>
<dbReference type="InterPro" id="IPR014016">
    <property type="entry name" value="UvrD-like_ATP-bd"/>
</dbReference>
<feature type="binding site" evidence="15">
    <location>
        <begin position="34"/>
        <end position="41"/>
    </location>
    <ligand>
        <name>ATP</name>
        <dbReference type="ChEBI" id="CHEBI:30616"/>
    </ligand>
</feature>
<dbReference type="InterPro" id="IPR013986">
    <property type="entry name" value="DExx_box_DNA_helicase_dom_sf"/>
</dbReference>
<accession>A0A365GVC0</accession>
<keyword evidence="3 15" id="KW-0547">Nucleotide-binding</keyword>
<proteinExistence type="inferred from homology"/>
<dbReference type="PROSITE" id="PS51217">
    <property type="entry name" value="UVRD_HELICASE_CTER"/>
    <property type="match status" value="1"/>
</dbReference>
<dbReference type="PANTHER" id="PTHR11070">
    <property type="entry name" value="UVRD / RECB / PCRA DNA HELICASE FAMILY MEMBER"/>
    <property type="match status" value="1"/>
</dbReference>
<dbReference type="Gene3D" id="3.90.320.10">
    <property type="match status" value="1"/>
</dbReference>
<evidence type="ECO:0000256" key="14">
    <source>
        <dbReference type="ARBA" id="ARBA00048988"/>
    </source>
</evidence>
<evidence type="ECO:0000256" key="3">
    <source>
        <dbReference type="ARBA" id="ARBA00022741"/>
    </source>
</evidence>
<evidence type="ECO:0000256" key="11">
    <source>
        <dbReference type="ARBA" id="ARBA00023235"/>
    </source>
</evidence>
<dbReference type="Pfam" id="PF00580">
    <property type="entry name" value="UvrD-helicase"/>
    <property type="match status" value="1"/>
</dbReference>
<evidence type="ECO:0000259" key="16">
    <source>
        <dbReference type="PROSITE" id="PS51198"/>
    </source>
</evidence>
<keyword evidence="7" id="KW-0269">Exonuclease</keyword>
<dbReference type="SUPFAM" id="SSF52540">
    <property type="entry name" value="P-loop containing nucleoside triphosphate hydrolases"/>
    <property type="match status" value="1"/>
</dbReference>
<dbReference type="Pfam" id="PF13361">
    <property type="entry name" value="UvrD_C"/>
    <property type="match status" value="2"/>
</dbReference>
<dbReference type="SUPFAM" id="SSF52980">
    <property type="entry name" value="Restriction endonuclease-like"/>
    <property type="match status" value="1"/>
</dbReference>
<dbReference type="CDD" id="cd17932">
    <property type="entry name" value="DEXQc_UvrD"/>
    <property type="match status" value="1"/>
</dbReference>
<dbReference type="AlphaFoldDB" id="A0A365GVC0"/>
<evidence type="ECO:0000313" key="19">
    <source>
        <dbReference type="Proteomes" id="UP000251891"/>
    </source>
</evidence>
<keyword evidence="4" id="KW-0227">DNA damage</keyword>
<dbReference type="GO" id="GO:0003677">
    <property type="term" value="F:DNA binding"/>
    <property type="evidence" value="ECO:0007669"/>
    <property type="project" value="UniProtKB-KW"/>
</dbReference>
<comment type="catalytic activity">
    <reaction evidence="12">
        <text>Couples ATP hydrolysis with the unwinding of duplex DNA by translocating in the 3'-5' direction.</text>
        <dbReference type="EC" id="5.6.2.4"/>
    </reaction>
</comment>
<dbReference type="InterPro" id="IPR000212">
    <property type="entry name" value="DNA_helicase_UvrD/REP"/>
</dbReference>